<keyword evidence="4" id="KW-1185">Reference proteome</keyword>
<protein>
    <submittedName>
        <fullName evidence="3">Reverse transcriptase domain-containing protein</fullName>
    </submittedName>
</protein>
<dbReference type="GO" id="GO:0003964">
    <property type="term" value="F:RNA-directed DNA polymerase activity"/>
    <property type="evidence" value="ECO:0007669"/>
    <property type="project" value="UniProtKB-KW"/>
</dbReference>
<dbReference type="Pfam" id="PF13456">
    <property type="entry name" value="RVT_3"/>
    <property type="match status" value="1"/>
</dbReference>
<dbReference type="CDD" id="cd09279">
    <property type="entry name" value="RNase_HI_like"/>
    <property type="match status" value="1"/>
</dbReference>
<dbReference type="EMBL" id="BQNB010012755">
    <property type="protein sequence ID" value="GJT07493.1"/>
    <property type="molecule type" value="Genomic_DNA"/>
</dbReference>
<keyword evidence="3" id="KW-0548">Nucleotidyltransferase</keyword>
<feature type="compositionally biased region" description="Basic and acidic residues" evidence="1">
    <location>
        <begin position="394"/>
        <end position="404"/>
    </location>
</feature>
<accession>A0ABQ5AZ66</accession>
<feature type="domain" description="RNase H type-1" evidence="2">
    <location>
        <begin position="65"/>
        <end position="197"/>
    </location>
</feature>
<dbReference type="InterPro" id="IPR012337">
    <property type="entry name" value="RNaseH-like_sf"/>
</dbReference>
<gene>
    <name evidence="3" type="ORF">Tco_0841955</name>
</gene>
<reference evidence="3" key="1">
    <citation type="journal article" date="2022" name="Int. J. Mol. Sci.">
        <title>Draft Genome of Tanacetum Coccineum: Genomic Comparison of Closely Related Tanacetum-Family Plants.</title>
        <authorList>
            <person name="Yamashiro T."/>
            <person name="Shiraishi A."/>
            <person name="Nakayama K."/>
            <person name="Satake H."/>
        </authorList>
    </citation>
    <scope>NUCLEOTIDE SEQUENCE</scope>
</reference>
<evidence type="ECO:0000256" key="1">
    <source>
        <dbReference type="SAM" id="MobiDB-lite"/>
    </source>
</evidence>
<evidence type="ECO:0000313" key="3">
    <source>
        <dbReference type="EMBL" id="GJT07493.1"/>
    </source>
</evidence>
<reference evidence="3" key="2">
    <citation type="submission" date="2022-01" db="EMBL/GenBank/DDBJ databases">
        <authorList>
            <person name="Yamashiro T."/>
            <person name="Shiraishi A."/>
            <person name="Satake H."/>
            <person name="Nakayama K."/>
        </authorList>
    </citation>
    <scope>NUCLEOTIDE SEQUENCE</scope>
</reference>
<name>A0ABQ5AZ66_9ASTR</name>
<dbReference type="InterPro" id="IPR002156">
    <property type="entry name" value="RNaseH_domain"/>
</dbReference>
<dbReference type="PANTHER" id="PTHR48475">
    <property type="entry name" value="RIBONUCLEASE H"/>
    <property type="match status" value="1"/>
</dbReference>
<keyword evidence="3" id="KW-0808">Transferase</keyword>
<dbReference type="Gene3D" id="3.30.420.10">
    <property type="entry name" value="Ribonuclease H-like superfamily/Ribonuclease H"/>
    <property type="match status" value="2"/>
</dbReference>
<dbReference type="SUPFAM" id="SSF53098">
    <property type="entry name" value="Ribonuclease H-like"/>
    <property type="match status" value="2"/>
</dbReference>
<evidence type="ECO:0000313" key="4">
    <source>
        <dbReference type="Proteomes" id="UP001151760"/>
    </source>
</evidence>
<sequence length="416" mass="47081">MLHKPKNFGRLAKWAIELGEHDIRYRPGPAMKGQIIADFIAESPNKNHPKILEETTTSLTQNPEKTPLWTLYIDGASSNEGSGAGLILTDPDGKEITYALRFEFPASNNEAEYEALIAGLELAVKMEVCHLQVFSNSLLMTNHLKGTYEAREKSMKRYLAKVLSLQENFKSFLITQVPRLKNKRANALSKLASSSFTHLTKNVLVEVVPCQSTEAATINVVTESEVAWMNPIVEYLRDGRLPDDPIAARKIRIKAPQYSLKQATVYLSSTPPSKIEVTNRTLLQGLKTRLGKSKGQWVEELSNVLWEYRMTAKADNNCTPFSLVYGSEAVLPPEIGIPTYRISSYEESKNNEELRLNLELLEERKEMAALCEAKYKRQTEQYYNQKARHQQIKVGDHVLQKNEASRQQGQKKLDPN</sequence>
<keyword evidence="3" id="KW-0695">RNA-directed DNA polymerase</keyword>
<organism evidence="3 4">
    <name type="scientific">Tanacetum coccineum</name>
    <dbReference type="NCBI Taxonomy" id="301880"/>
    <lineage>
        <taxon>Eukaryota</taxon>
        <taxon>Viridiplantae</taxon>
        <taxon>Streptophyta</taxon>
        <taxon>Embryophyta</taxon>
        <taxon>Tracheophyta</taxon>
        <taxon>Spermatophyta</taxon>
        <taxon>Magnoliopsida</taxon>
        <taxon>eudicotyledons</taxon>
        <taxon>Gunneridae</taxon>
        <taxon>Pentapetalae</taxon>
        <taxon>asterids</taxon>
        <taxon>campanulids</taxon>
        <taxon>Asterales</taxon>
        <taxon>Asteraceae</taxon>
        <taxon>Asteroideae</taxon>
        <taxon>Anthemideae</taxon>
        <taxon>Anthemidinae</taxon>
        <taxon>Tanacetum</taxon>
    </lineage>
</organism>
<comment type="caution">
    <text evidence="3">The sequence shown here is derived from an EMBL/GenBank/DDBJ whole genome shotgun (WGS) entry which is preliminary data.</text>
</comment>
<dbReference type="Proteomes" id="UP001151760">
    <property type="component" value="Unassembled WGS sequence"/>
</dbReference>
<dbReference type="PROSITE" id="PS50879">
    <property type="entry name" value="RNASE_H_1"/>
    <property type="match status" value="1"/>
</dbReference>
<dbReference type="PANTHER" id="PTHR48475:SF2">
    <property type="entry name" value="RIBONUCLEASE H"/>
    <property type="match status" value="1"/>
</dbReference>
<proteinExistence type="predicted"/>
<feature type="region of interest" description="Disordered" evidence="1">
    <location>
        <begin position="393"/>
        <end position="416"/>
    </location>
</feature>
<evidence type="ECO:0000259" key="2">
    <source>
        <dbReference type="PROSITE" id="PS50879"/>
    </source>
</evidence>
<dbReference type="InterPro" id="IPR036397">
    <property type="entry name" value="RNaseH_sf"/>
</dbReference>